<dbReference type="EMBL" id="KN837186">
    <property type="protein sequence ID" value="KIJ35684.1"/>
    <property type="molecule type" value="Genomic_DNA"/>
</dbReference>
<dbReference type="OrthoDB" id="2848340at2759"/>
<reference evidence="3 4" key="1">
    <citation type="submission" date="2014-06" db="EMBL/GenBank/DDBJ databases">
        <title>Evolutionary Origins and Diversification of the Mycorrhizal Mutualists.</title>
        <authorList>
            <consortium name="DOE Joint Genome Institute"/>
            <consortium name="Mycorrhizal Genomics Consortium"/>
            <person name="Kohler A."/>
            <person name="Kuo A."/>
            <person name="Nagy L.G."/>
            <person name="Floudas D."/>
            <person name="Copeland A."/>
            <person name="Barry K.W."/>
            <person name="Cichocki N."/>
            <person name="Veneault-Fourrey C."/>
            <person name="LaButti K."/>
            <person name="Lindquist E.A."/>
            <person name="Lipzen A."/>
            <person name="Lundell T."/>
            <person name="Morin E."/>
            <person name="Murat C."/>
            <person name="Riley R."/>
            <person name="Ohm R."/>
            <person name="Sun H."/>
            <person name="Tunlid A."/>
            <person name="Henrissat B."/>
            <person name="Grigoriev I.V."/>
            <person name="Hibbett D.S."/>
            <person name="Martin F."/>
        </authorList>
    </citation>
    <scope>NUCLEOTIDE SEQUENCE [LARGE SCALE GENOMIC DNA]</scope>
    <source>
        <strain evidence="3 4">SS14</strain>
    </source>
</reference>
<dbReference type="InterPro" id="IPR012341">
    <property type="entry name" value="6hp_glycosidase-like_sf"/>
</dbReference>
<accession>A0A0C9ULC1</accession>
<evidence type="ECO:0000259" key="1">
    <source>
        <dbReference type="Pfam" id="PF21307"/>
    </source>
</evidence>
<dbReference type="InterPro" id="IPR008928">
    <property type="entry name" value="6-hairpin_glycosidase_sf"/>
</dbReference>
<sequence>LASLLSIDSFFATNCTNTRKRPPPFLIGKGGQIQEWLIDWDSTVPRGVLYSPMYGLYPSAQIDPRSNTMLANAAKVFLGFRGDGEQGWPIAWRIGTWARLLDGNHAMTEVKLLLSDTGVYRSLLGKNIIFQIDANLGGTGTMIEMFLQSHNGILHILLALPAELSQGTITGLRARGGYTVNLSWNGGSLSQAVVMATINDAKTLEVRLGNSTKNISLQLAKGASKTFTASDF</sequence>
<dbReference type="PANTHER" id="PTHR31084:SF0">
    <property type="entry name" value="ALPHA-L-FUCOSIDASE 2"/>
    <property type="match status" value="1"/>
</dbReference>
<feature type="domain" description="Glycosyl hydrolase family 95 catalytic" evidence="2">
    <location>
        <begin position="2"/>
        <end position="145"/>
    </location>
</feature>
<dbReference type="GO" id="GO:0004560">
    <property type="term" value="F:alpha-L-fucosidase activity"/>
    <property type="evidence" value="ECO:0007669"/>
    <property type="project" value="TreeGrafter"/>
</dbReference>
<name>A0A0C9ULC1_SPHS4</name>
<dbReference type="SUPFAM" id="SSF48208">
    <property type="entry name" value="Six-hairpin glycosidases"/>
    <property type="match status" value="1"/>
</dbReference>
<feature type="domain" description="Alpha fucosidase A-like C-terminal" evidence="1">
    <location>
        <begin position="148"/>
        <end position="208"/>
    </location>
</feature>
<proteinExistence type="predicted"/>
<protein>
    <submittedName>
        <fullName evidence="3">Glycoside hydrolase family 95 protein</fullName>
    </submittedName>
</protein>
<dbReference type="InterPro" id="IPR049053">
    <property type="entry name" value="AFCA-like_C"/>
</dbReference>
<keyword evidence="3" id="KW-0378">Hydrolase</keyword>
<evidence type="ECO:0000313" key="4">
    <source>
        <dbReference type="Proteomes" id="UP000054279"/>
    </source>
</evidence>
<evidence type="ECO:0000313" key="3">
    <source>
        <dbReference type="EMBL" id="KIJ35684.1"/>
    </source>
</evidence>
<feature type="non-terminal residue" evidence="3">
    <location>
        <position position="1"/>
    </location>
</feature>
<dbReference type="InterPro" id="IPR054363">
    <property type="entry name" value="GH95_cat"/>
</dbReference>
<dbReference type="PANTHER" id="PTHR31084">
    <property type="entry name" value="ALPHA-L-FUCOSIDASE 2"/>
    <property type="match status" value="1"/>
</dbReference>
<dbReference type="Pfam" id="PF22124">
    <property type="entry name" value="Glyco_hydro_95_cat"/>
    <property type="match status" value="1"/>
</dbReference>
<dbReference type="GO" id="GO:0005975">
    <property type="term" value="P:carbohydrate metabolic process"/>
    <property type="evidence" value="ECO:0007669"/>
    <property type="project" value="InterPro"/>
</dbReference>
<dbReference type="AlphaFoldDB" id="A0A0C9ULC1"/>
<evidence type="ECO:0000259" key="2">
    <source>
        <dbReference type="Pfam" id="PF22124"/>
    </source>
</evidence>
<dbReference type="Proteomes" id="UP000054279">
    <property type="component" value="Unassembled WGS sequence"/>
</dbReference>
<dbReference type="Pfam" id="PF21307">
    <property type="entry name" value="Glyco_hydro_95_C"/>
    <property type="match status" value="1"/>
</dbReference>
<keyword evidence="4" id="KW-1185">Reference proteome</keyword>
<dbReference type="Gene3D" id="1.50.10.10">
    <property type="match status" value="1"/>
</dbReference>
<gene>
    <name evidence="3" type="ORF">M422DRAFT_180473</name>
</gene>
<organism evidence="3 4">
    <name type="scientific">Sphaerobolus stellatus (strain SS14)</name>
    <dbReference type="NCBI Taxonomy" id="990650"/>
    <lineage>
        <taxon>Eukaryota</taxon>
        <taxon>Fungi</taxon>
        <taxon>Dikarya</taxon>
        <taxon>Basidiomycota</taxon>
        <taxon>Agaricomycotina</taxon>
        <taxon>Agaricomycetes</taxon>
        <taxon>Phallomycetidae</taxon>
        <taxon>Geastrales</taxon>
        <taxon>Sphaerobolaceae</taxon>
        <taxon>Sphaerobolus</taxon>
    </lineage>
</organism>
<dbReference type="HOGENOM" id="CLU_1197385_0_0_1"/>